<comment type="similarity">
    <text evidence="1 13">Belongs to the tRNA nucleotidyltransferase/poly(A) polymerase family.</text>
</comment>
<reference evidence="16" key="2">
    <citation type="submission" date="2014-02" db="EMBL/GenBank/DDBJ databases">
        <title>Complete DNA sequence of /Kuraishia capsulata/ illustrates novel genomic features among budding yeasts (/Saccharomycotina/).</title>
        <authorList>
            <person name="Morales L."/>
            <person name="Noel B."/>
            <person name="Porcel B."/>
            <person name="Marcet-Houben M."/>
            <person name="Hullo M-F."/>
            <person name="Sacerdot C."/>
            <person name="Tekaia F."/>
            <person name="Leh-Louis V."/>
            <person name="Despons L."/>
            <person name="Khanna V."/>
            <person name="Aury J-M."/>
            <person name="Barbe V."/>
            <person name="Couloux A."/>
            <person name="Labadie K."/>
            <person name="Pelletier E."/>
            <person name="Souciet J-L."/>
            <person name="Boekhout T."/>
            <person name="Gabaldon T."/>
            <person name="Wincker P."/>
            <person name="Dujon B."/>
        </authorList>
    </citation>
    <scope>NUCLEOTIDE SEQUENCE</scope>
    <source>
        <strain evidence="16">CBS 1993</strain>
    </source>
</reference>
<evidence type="ECO:0000313" key="17">
    <source>
        <dbReference type="Proteomes" id="UP000019384"/>
    </source>
</evidence>
<evidence type="ECO:0000256" key="2">
    <source>
        <dbReference type="ARBA" id="ARBA00022679"/>
    </source>
</evidence>
<reference evidence="16" key="1">
    <citation type="submission" date="2013-12" db="EMBL/GenBank/DDBJ databases">
        <authorList>
            <person name="Genoscope - CEA"/>
        </authorList>
    </citation>
    <scope>NUCLEOTIDE SEQUENCE</scope>
    <source>
        <strain evidence="16">CBS 1993</strain>
    </source>
</reference>
<evidence type="ECO:0000256" key="4">
    <source>
        <dbReference type="ARBA" id="ARBA00022884"/>
    </source>
</evidence>
<dbReference type="GO" id="GO:0005739">
    <property type="term" value="C:mitochondrion"/>
    <property type="evidence" value="ECO:0007669"/>
    <property type="project" value="UniProtKB-ARBA"/>
</dbReference>
<dbReference type="Proteomes" id="UP000019384">
    <property type="component" value="Unassembled WGS sequence"/>
</dbReference>
<dbReference type="GO" id="GO:0052929">
    <property type="term" value="F:ATP:3'-cytidine-cytidine-tRNA adenylyltransferase activity"/>
    <property type="evidence" value="ECO:0007669"/>
    <property type="project" value="TreeGrafter"/>
</dbReference>
<dbReference type="HOGENOM" id="CLU_019592_2_1_1"/>
<dbReference type="OrthoDB" id="445712at2759"/>
<dbReference type="EC" id="2.7.7.72" evidence="7"/>
<dbReference type="Gene3D" id="3.30.460.10">
    <property type="entry name" value="Beta Polymerase, domain 2"/>
    <property type="match status" value="1"/>
</dbReference>
<evidence type="ECO:0000256" key="11">
    <source>
        <dbReference type="ARBA" id="ARBA00080500"/>
    </source>
</evidence>
<dbReference type="Pfam" id="PF01743">
    <property type="entry name" value="PolyA_pol"/>
    <property type="match status" value="1"/>
</dbReference>
<keyword evidence="3" id="KW-0547">Nucleotide-binding</keyword>
<dbReference type="EMBL" id="HG793128">
    <property type="protein sequence ID" value="CDK27404.1"/>
    <property type="molecule type" value="Genomic_DNA"/>
</dbReference>
<dbReference type="SUPFAM" id="SSF81301">
    <property type="entry name" value="Nucleotidyltransferase"/>
    <property type="match status" value="1"/>
</dbReference>
<evidence type="ECO:0000256" key="10">
    <source>
        <dbReference type="ARBA" id="ARBA00077436"/>
    </source>
</evidence>
<feature type="domain" description="Poly A polymerase head" evidence="14">
    <location>
        <begin position="58"/>
        <end position="201"/>
    </location>
</feature>
<dbReference type="AlphaFoldDB" id="W6MLL3"/>
<evidence type="ECO:0000313" key="16">
    <source>
        <dbReference type="EMBL" id="CDK27404.1"/>
    </source>
</evidence>
<evidence type="ECO:0000256" key="13">
    <source>
        <dbReference type="RuleBase" id="RU003953"/>
    </source>
</evidence>
<keyword evidence="2 13" id="KW-0808">Transferase</keyword>
<evidence type="ECO:0000259" key="15">
    <source>
        <dbReference type="Pfam" id="PF12627"/>
    </source>
</evidence>
<dbReference type="InterPro" id="IPR002646">
    <property type="entry name" value="PolA_pol_head_dom"/>
</dbReference>
<dbReference type="GO" id="GO:0003723">
    <property type="term" value="F:RNA binding"/>
    <property type="evidence" value="ECO:0007669"/>
    <property type="project" value="UniProtKB-KW"/>
</dbReference>
<evidence type="ECO:0000259" key="14">
    <source>
        <dbReference type="Pfam" id="PF01743"/>
    </source>
</evidence>
<dbReference type="GO" id="GO:0004810">
    <property type="term" value="F:CCA tRNA nucleotidyltransferase activity"/>
    <property type="evidence" value="ECO:0007669"/>
    <property type="project" value="UniProtKB-EC"/>
</dbReference>
<accession>W6MLL3</accession>
<evidence type="ECO:0000256" key="3">
    <source>
        <dbReference type="ARBA" id="ARBA00022741"/>
    </source>
</evidence>
<keyword evidence="17" id="KW-1185">Reference proteome</keyword>
<comment type="function">
    <text evidence="6">Nucleotidyltransferase that catalyzes the addition and repair of the essential 3'-terminal CCA sequence in tRNAs, which is necessary for the attachment of amino acids to the 3' terminus of tRNA molecules, using CTP and ATP as substrates. tRNA 3'-terminal CCA addition is required both for tRNA processing and repair. Also involved in tRNA surveillance by mediating tandem CCA addition to generate a CCACCA at the 3' terminus of unstable tRNAs. While stable tRNAs receive only 3'-terminal CCA, unstable tRNAs are marked with CCACCA and rapidly degraded. The structural flexibility of RNA controls the choice between CCA versus CCACCA addition: following the first CCA addition cycle, nucleotide-binding to the active site triggers a clockwise screw motion, producing torque on the RNA. This ejects stable RNAs, whereas unstable RNAs are refolded while bound to the enzyme and subjected to a second CCA catalytic cycle.</text>
</comment>
<dbReference type="STRING" id="1382522.W6MLL3"/>
<dbReference type="PANTHER" id="PTHR13734">
    <property type="entry name" value="TRNA-NUCLEOTIDYLTRANSFERASE"/>
    <property type="match status" value="1"/>
</dbReference>
<evidence type="ECO:0000256" key="8">
    <source>
        <dbReference type="ARBA" id="ARBA00072969"/>
    </source>
</evidence>
<evidence type="ECO:0000256" key="9">
    <source>
        <dbReference type="ARBA" id="ARBA00076038"/>
    </source>
</evidence>
<protein>
    <recommendedName>
        <fullName evidence="8">CCA tRNA nucleotidyltransferase, mitochondrial</fullName>
        <ecNumber evidence="7">2.7.7.72</ecNumber>
    </recommendedName>
    <alternativeName>
        <fullName evidence="10">CCA-adding enzyme</fullName>
    </alternativeName>
    <alternativeName>
        <fullName evidence="9">tRNA CCA-pyrophosphorylase</fullName>
    </alternativeName>
    <alternativeName>
        <fullName evidence="11">tRNA adenylyltransferase</fullName>
    </alternativeName>
    <alternativeName>
        <fullName evidence="12">tRNA nucleotidyltransferase</fullName>
    </alternativeName>
</protein>
<dbReference type="GO" id="GO:0001680">
    <property type="term" value="P:tRNA 3'-terminal CCA addition"/>
    <property type="evidence" value="ECO:0007669"/>
    <property type="project" value="UniProtKB-ARBA"/>
</dbReference>
<evidence type="ECO:0000256" key="12">
    <source>
        <dbReference type="ARBA" id="ARBA00082324"/>
    </source>
</evidence>
<name>W6MLL3_9ASCO</name>
<proteinExistence type="inferred from homology"/>
<dbReference type="CDD" id="cd05398">
    <property type="entry name" value="NT_ClassII-CCAase"/>
    <property type="match status" value="1"/>
</dbReference>
<dbReference type="GO" id="GO:0052927">
    <property type="term" value="F:CC tRNA cytidylyltransferase activity"/>
    <property type="evidence" value="ECO:0007669"/>
    <property type="project" value="TreeGrafter"/>
</dbReference>
<dbReference type="InterPro" id="IPR043519">
    <property type="entry name" value="NT_sf"/>
</dbReference>
<sequence>MYRRPHSVARLVHSVRRMSTPKIILTETESKIRDLLVDYTNHYNSSLLENEQQKGLELRITGGWVRDKLLGLESNDIDIAIDHTTGVEFAEGLQEYVQHDDDVSQKDKMVGIHKIDKNPEKSKHLETCKTKILGQEIDLVNLRNETYTEESRVPTVEYGTPEEDAFRRDATINALFYNLHTGLVEDFTRRGLEDLAKGLIRTPLPPRQTFLDDPLRCLRLIRFAGRFNFDIVEECKAAMSTSEIHDVLVSKVSKERVGIEVGKMLRGPNVEKCLRLMYDTKIYKAIFNFGEAQEGVLTVNPERIREIDEHLLSQQEDTLKLITELLPQLETLLTDNANLQESYRSIKAQPESQYLYYISLILSHWSGVAPFKTKLSKSTPLSPVELVLKYSLRMPTKDVTHSRKIVENYPKFISFVHQVAQSPDGLARSQLGLAIMPFGQDWPSFIITCFILDSFQASHTESPQYHTILEAYSHIYREIVEQNLTETYKLRPLMDGKTLGLKLGKKPGPWMKEALDHMIVWQLDNPSGGIDDYFASKQ</sequence>
<dbReference type="PANTHER" id="PTHR13734:SF5">
    <property type="entry name" value="CCA TRNA NUCLEOTIDYLTRANSFERASE, MITOCHONDRIAL"/>
    <property type="match status" value="1"/>
</dbReference>
<dbReference type="GeneID" id="34520787"/>
<dbReference type="Gene3D" id="1.10.3090.10">
    <property type="entry name" value="cca-adding enzyme, domain 2"/>
    <property type="match status" value="1"/>
</dbReference>
<dbReference type="FunFam" id="3.30.460.10:FF:000019">
    <property type="entry name" value="tRNA nucleotidyltransferase cca2"/>
    <property type="match status" value="1"/>
</dbReference>
<dbReference type="Pfam" id="PF12627">
    <property type="entry name" value="PolyA_pol_RNAbd"/>
    <property type="match status" value="1"/>
</dbReference>
<evidence type="ECO:0000256" key="5">
    <source>
        <dbReference type="ARBA" id="ARBA00050431"/>
    </source>
</evidence>
<comment type="catalytic activity">
    <reaction evidence="5">
        <text>a tRNA precursor + 2 CTP + ATP = a tRNA with a 3' CCA end + 3 diphosphate</text>
        <dbReference type="Rhea" id="RHEA:14433"/>
        <dbReference type="Rhea" id="RHEA-COMP:10465"/>
        <dbReference type="Rhea" id="RHEA-COMP:10468"/>
        <dbReference type="ChEBI" id="CHEBI:30616"/>
        <dbReference type="ChEBI" id="CHEBI:33019"/>
        <dbReference type="ChEBI" id="CHEBI:37563"/>
        <dbReference type="ChEBI" id="CHEBI:74896"/>
        <dbReference type="ChEBI" id="CHEBI:83071"/>
        <dbReference type="EC" id="2.7.7.72"/>
    </reaction>
</comment>
<evidence type="ECO:0000256" key="7">
    <source>
        <dbReference type="ARBA" id="ARBA00066885"/>
    </source>
</evidence>
<dbReference type="SUPFAM" id="SSF81891">
    <property type="entry name" value="Poly A polymerase C-terminal region-like"/>
    <property type="match status" value="1"/>
</dbReference>
<keyword evidence="4 13" id="KW-0694">RNA-binding</keyword>
<gene>
    <name evidence="16" type="ORF">KUCA_T00003382001</name>
</gene>
<feature type="domain" description="tRNA nucleotidyltransferase/poly(A) polymerase RNA and SrmB- binding" evidence="15">
    <location>
        <begin position="228"/>
        <end position="287"/>
    </location>
</feature>
<evidence type="ECO:0000256" key="6">
    <source>
        <dbReference type="ARBA" id="ARBA00056517"/>
    </source>
</evidence>
<dbReference type="RefSeq" id="XP_022459399.1">
    <property type="nucleotide sequence ID" value="XM_022601791.1"/>
</dbReference>
<organism evidence="16 17">
    <name type="scientific">Kuraishia capsulata CBS 1993</name>
    <dbReference type="NCBI Taxonomy" id="1382522"/>
    <lineage>
        <taxon>Eukaryota</taxon>
        <taxon>Fungi</taxon>
        <taxon>Dikarya</taxon>
        <taxon>Ascomycota</taxon>
        <taxon>Saccharomycotina</taxon>
        <taxon>Pichiomycetes</taxon>
        <taxon>Pichiales</taxon>
        <taxon>Pichiaceae</taxon>
        <taxon>Kuraishia</taxon>
    </lineage>
</organism>
<dbReference type="GO" id="GO:0000166">
    <property type="term" value="F:nucleotide binding"/>
    <property type="evidence" value="ECO:0007669"/>
    <property type="project" value="UniProtKB-KW"/>
</dbReference>
<dbReference type="InterPro" id="IPR032828">
    <property type="entry name" value="PolyA_RNA-bd"/>
</dbReference>
<evidence type="ECO:0000256" key="1">
    <source>
        <dbReference type="ARBA" id="ARBA00007265"/>
    </source>
</evidence>